<dbReference type="EMBL" id="BMQC01000006">
    <property type="protein sequence ID" value="GGK28455.1"/>
    <property type="molecule type" value="Genomic_DNA"/>
</dbReference>
<reference evidence="5" key="2">
    <citation type="submission" date="2020-09" db="EMBL/GenBank/DDBJ databases">
        <authorList>
            <person name="Sun Q."/>
            <person name="Ohkuma M."/>
        </authorList>
    </citation>
    <scope>NUCLEOTIDE SEQUENCE</scope>
    <source>
        <strain evidence="5">JCM 3091</strain>
    </source>
</reference>
<evidence type="ECO:0000313" key="5">
    <source>
        <dbReference type="EMBL" id="GGK28455.1"/>
    </source>
</evidence>
<dbReference type="CDD" id="cd07989">
    <property type="entry name" value="LPLAT_AGPAT-like"/>
    <property type="match status" value="1"/>
</dbReference>
<dbReference type="GO" id="GO:0003841">
    <property type="term" value="F:1-acylglycerol-3-phosphate O-acyltransferase activity"/>
    <property type="evidence" value="ECO:0007669"/>
    <property type="project" value="TreeGrafter"/>
</dbReference>
<keyword evidence="6" id="KW-1185">Reference proteome</keyword>
<dbReference type="GO" id="GO:0006654">
    <property type="term" value="P:phosphatidic acid biosynthetic process"/>
    <property type="evidence" value="ECO:0007669"/>
    <property type="project" value="TreeGrafter"/>
</dbReference>
<feature type="region of interest" description="Disordered" evidence="3">
    <location>
        <begin position="221"/>
        <end position="251"/>
    </location>
</feature>
<comment type="caution">
    <text evidence="5">The sequence shown here is derived from an EMBL/GenBank/DDBJ whole genome shotgun (WGS) entry which is preliminary data.</text>
</comment>
<keyword evidence="2 5" id="KW-0012">Acyltransferase</keyword>
<keyword evidence="1" id="KW-0808">Transferase</keyword>
<evidence type="ECO:0000256" key="2">
    <source>
        <dbReference type="ARBA" id="ARBA00023315"/>
    </source>
</evidence>
<evidence type="ECO:0000256" key="1">
    <source>
        <dbReference type="ARBA" id="ARBA00022679"/>
    </source>
</evidence>
<dbReference type="PANTHER" id="PTHR10434:SF55">
    <property type="entry name" value="POSSIBLE ACYLTRANSFERASE"/>
    <property type="match status" value="1"/>
</dbReference>
<dbReference type="Proteomes" id="UP000662200">
    <property type="component" value="Unassembled WGS sequence"/>
</dbReference>
<dbReference type="InterPro" id="IPR002123">
    <property type="entry name" value="Plipid/glycerol_acylTrfase"/>
</dbReference>
<protein>
    <submittedName>
        <fullName evidence="5">1-acyl-sn-glycerol-3-phosphate acyltransferase</fullName>
    </submittedName>
</protein>
<dbReference type="SMART" id="SM00563">
    <property type="entry name" value="PlsC"/>
    <property type="match status" value="1"/>
</dbReference>
<organism evidence="5 6">
    <name type="scientific">Pilimelia terevasa</name>
    <dbReference type="NCBI Taxonomy" id="53372"/>
    <lineage>
        <taxon>Bacteria</taxon>
        <taxon>Bacillati</taxon>
        <taxon>Actinomycetota</taxon>
        <taxon>Actinomycetes</taxon>
        <taxon>Micromonosporales</taxon>
        <taxon>Micromonosporaceae</taxon>
        <taxon>Pilimelia</taxon>
    </lineage>
</organism>
<dbReference type="SUPFAM" id="SSF69593">
    <property type="entry name" value="Glycerol-3-phosphate (1)-acyltransferase"/>
    <property type="match status" value="1"/>
</dbReference>
<dbReference type="RefSeq" id="WP_189114098.1">
    <property type="nucleotide sequence ID" value="NZ_BMQC01000006.1"/>
</dbReference>
<gene>
    <name evidence="5" type="ORF">GCM10010124_21350</name>
</gene>
<evidence type="ECO:0000259" key="4">
    <source>
        <dbReference type="SMART" id="SM00563"/>
    </source>
</evidence>
<proteinExistence type="predicted"/>
<feature type="domain" description="Phospholipid/glycerol acyltransferase" evidence="4">
    <location>
        <begin position="41"/>
        <end position="159"/>
    </location>
</feature>
<sequence length="251" mass="27693">MARRRLGFWRRFSVCLARPVLALFTAGEWLGYAHIPAEGGAIVVVNHISHADPLISGWFLHRAGRWPQFLGKASLFRLPLLGPLLDRVDQIPVERGTVDAARSLERLVRAVRAGGVVVIYPEGTTTREPELWPMVGKTGAARLALATRAPVIPVAIWGAQQIFDPRTGILRLRLRTPVTAKAGPPIDLSRFRHTDPSRETLAEMTDVIMTTLRDMLAEIRGGTPPPLYRPAPTGRYRAVEGDRGRPIEDAA</sequence>
<evidence type="ECO:0000313" key="6">
    <source>
        <dbReference type="Proteomes" id="UP000662200"/>
    </source>
</evidence>
<dbReference type="Pfam" id="PF01553">
    <property type="entry name" value="Acyltransferase"/>
    <property type="match status" value="1"/>
</dbReference>
<dbReference type="GO" id="GO:0005886">
    <property type="term" value="C:plasma membrane"/>
    <property type="evidence" value="ECO:0007669"/>
    <property type="project" value="TreeGrafter"/>
</dbReference>
<dbReference type="AlphaFoldDB" id="A0A8J3BQC7"/>
<dbReference type="PANTHER" id="PTHR10434">
    <property type="entry name" value="1-ACYL-SN-GLYCEROL-3-PHOSPHATE ACYLTRANSFERASE"/>
    <property type="match status" value="1"/>
</dbReference>
<feature type="compositionally biased region" description="Basic and acidic residues" evidence="3">
    <location>
        <begin position="237"/>
        <end position="251"/>
    </location>
</feature>
<reference evidence="5" key="1">
    <citation type="journal article" date="2014" name="Int. J. Syst. Evol. Microbiol.">
        <title>Complete genome sequence of Corynebacterium casei LMG S-19264T (=DSM 44701T), isolated from a smear-ripened cheese.</title>
        <authorList>
            <consortium name="US DOE Joint Genome Institute (JGI-PGF)"/>
            <person name="Walter F."/>
            <person name="Albersmeier A."/>
            <person name="Kalinowski J."/>
            <person name="Ruckert C."/>
        </authorList>
    </citation>
    <scope>NUCLEOTIDE SEQUENCE</scope>
    <source>
        <strain evidence="5">JCM 3091</strain>
    </source>
</reference>
<name>A0A8J3BQC7_9ACTN</name>
<accession>A0A8J3BQC7</accession>
<evidence type="ECO:0000256" key="3">
    <source>
        <dbReference type="SAM" id="MobiDB-lite"/>
    </source>
</evidence>